<keyword evidence="5" id="KW-0699">rRNA-binding</keyword>
<keyword evidence="2 5" id="KW-0689">Ribosomal protein</keyword>
<evidence type="ECO:0000256" key="4">
    <source>
        <dbReference type="ARBA" id="ARBA00035202"/>
    </source>
</evidence>
<dbReference type="GO" id="GO:0015934">
    <property type="term" value="C:large ribosomal subunit"/>
    <property type="evidence" value="ECO:0007669"/>
    <property type="project" value="InterPro"/>
</dbReference>
<keyword evidence="5" id="KW-0694">RNA-binding</keyword>
<dbReference type="EMBL" id="VBAO01000115">
    <property type="protein sequence ID" value="TMI82665.1"/>
    <property type="molecule type" value="Genomic_DNA"/>
</dbReference>
<evidence type="ECO:0000256" key="2">
    <source>
        <dbReference type="ARBA" id="ARBA00022980"/>
    </source>
</evidence>
<comment type="caution">
    <text evidence="7">The sequence shown here is derived from an EMBL/GenBank/DDBJ whole genome shotgun (WGS) entry which is preliminary data.</text>
</comment>
<dbReference type="InterPro" id="IPR043141">
    <property type="entry name" value="Ribosomal_uL10-like_sf"/>
</dbReference>
<comment type="subunit">
    <text evidence="5">Part of the ribosomal stalk of the 50S ribosomal subunit. The N-terminus interacts with L11 and the large rRNA to form the base of the stalk. The C-terminus forms an elongated spine to which L12 dimers bind in a sequential fashion forming a multimeric L10(L12)X complex.</text>
</comment>
<comment type="function">
    <text evidence="5">Forms part of the ribosomal stalk, playing a central role in the interaction of the ribosome with GTP-bound translation factors.</text>
</comment>
<dbReference type="Proteomes" id="UP000320048">
    <property type="component" value="Unassembled WGS sequence"/>
</dbReference>
<dbReference type="Gene3D" id="3.30.70.1730">
    <property type="match status" value="1"/>
</dbReference>
<dbReference type="InterPro" id="IPR001790">
    <property type="entry name" value="Ribosomal_uL10"/>
</dbReference>
<keyword evidence="3 5" id="KW-0687">Ribonucleoprotein</keyword>
<sequence length="218" mass="22682">MANPRPEKVAVVEDLERRLRASAAVILTDYRGLSVDEIGTLRGRLREARVEYRVAKNTLLALAAKRCGAAGLARFLTGPTAVAFGLDDPGVPARVLQEFIRQYRKLEIKGGLIAGETVDADGVRLLATLPSRVELLARAAGAIQAPLRGLVTALSAPARMLAVALDALRTERERAGSGAGVVEEAIAPEAAASQATAPEAEAPQAAAPQAGVPEASGH</sequence>
<dbReference type="InterPro" id="IPR002363">
    <property type="entry name" value="Ribosomal_uL10_CS_bac"/>
</dbReference>
<evidence type="ECO:0000313" key="8">
    <source>
        <dbReference type="Proteomes" id="UP000320048"/>
    </source>
</evidence>
<feature type="region of interest" description="Disordered" evidence="6">
    <location>
        <begin position="190"/>
        <end position="218"/>
    </location>
</feature>
<proteinExistence type="inferred from homology"/>
<dbReference type="PANTHER" id="PTHR11560">
    <property type="entry name" value="39S RIBOSOMAL PROTEIN L10, MITOCHONDRIAL"/>
    <property type="match status" value="1"/>
</dbReference>
<dbReference type="CDD" id="cd05797">
    <property type="entry name" value="Ribosomal_L10"/>
    <property type="match status" value="1"/>
</dbReference>
<accession>A0A537JGL5</accession>
<dbReference type="PROSITE" id="PS01109">
    <property type="entry name" value="RIBOSOMAL_L10"/>
    <property type="match status" value="1"/>
</dbReference>
<dbReference type="AlphaFoldDB" id="A0A537JGL5"/>
<evidence type="ECO:0000256" key="1">
    <source>
        <dbReference type="ARBA" id="ARBA00008889"/>
    </source>
</evidence>
<evidence type="ECO:0000256" key="5">
    <source>
        <dbReference type="HAMAP-Rule" id="MF_00362"/>
    </source>
</evidence>
<dbReference type="Pfam" id="PF00466">
    <property type="entry name" value="Ribosomal_L10"/>
    <property type="match status" value="1"/>
</dbReference>
<name>A0A537JGL5_9BACT</name>
<comment type="similarity">
    <text evidence="1 5">Belongs to the universal ribosomal protein uL10 family.</text>
</comment>
<dbReference type="NCBIfam" id="NF000955">
    <property type="entry name" value="PRK00099.1-1"/>
    <property type="match status" value="1"/>
</dbReference>
<protein>
    <recommendedName>
        <fullName evidence="4 5">Large ribosomal subunit protein uL10</fullName>
    </recommendedName>
</protein>
<organism evidence="7 8">
    <name type="scientific">Candidatus Segetimicrobium genomatis</name>
    <dbReference type="NCBI Taxonomy" id="2569760"/>
    <lineage>
        <taxon>Bacteria</taxon>
        <taxon>Bacillati</taxon>
        <taxon>Candidatus Sysuimicrobiota</taxon>
        <taxon>Candidatus Sysuimicrobiia</taxon>
        <taxon>Candidatus Sysuimicrobiales</taxon>
        <taxon>Candidatus Segetimicrobiaceae</taxon>
        <taxon>Candidatus Segetimicrobium</taxon>
    </lineage>
</organism>
<evidence type="ECO:0000313" key="7">
    <source>
        <dbReference type="EMBL" id="TMI82665.1"/>
    </source>
</evidence>
<reference evidence="7 8" key="1">
    <citation type="journal article" date="2019" name="Nat. Microbiol.">
        <title>Mediterranean grassland soil C-N compound turnover is dependent on rainfall and depth, and is mediated by genomically divergent microorganisms.</title>
        <authorList>
            <person name="Diamond S."/>
            <person name="Andeer P.F."/>
            <person name="Li Z."/>
            <person name="Crits-Christoph A."/>
            <person name="Burstein D."/>
            <person name="Anantharaman K."/>
            <person name="Lane K.R."/>
            <person name="Thomas B.C."/>
            <person name="Pan C."/>
            <person name="Northen T.R."/>
            <person name="Banfield J.F."/>
        </authorList>
    </citation>
    <scope>NUCLEOTIDE SEQUENCE [LARGE SCALE GENOMIC DNA]</scope>
    <source>
        <strain evidence="7">NP_7</strain>
    </source>
</reference>
<evidence type="ECO:0000256" key="3">
    <source>
        <dbReference type="ARBA" id="ARBA00023274"/>
    </source>
</evidence>
<dbReference type="InterPro" id="IPR022973">
    <property type="entry name" value="Ribosomal_uL10_bac"/>
</dbReference>
<dbReference type="GO" id="GO:0070180">
    <property type="term" value="F:large ribosomal subunit rRNA binding"/>
    <property type="evidence" value="ECO:0007669"/>
    <property type="project" value="UniProtKB-UniRule"/>
</dbReference>
<dbReference type="InterPro" id="IPR047865">
    <property type="entry name" value="Ribosomal_uL10_bac_type"/>
</dbReference>
<dbReference type="Gene3D" id="6.10.250.290">
    <property type="match status" value="1"/>
</dbReference>
<dbReference type="HAMAP" id="MF_00362">
    <property type="entry name" value="Ribosomal_uL10"/>
    <property type="match status" value="1"/>
</dbReference>
<dbReference type="GO" id="GO:0003735">
    <property type="term" value="F:structural constituent of ribosome"/>
    <property type="evidence" value="ECO:0007669"/>
    <property type="project" value="InterPro"/>
</dbReference>
<dbReference type="GO" id="GO:0006412">
    <property type="term" value="P:translation"/>
    <property type="evidence" value="ECO:0007669"/>
    <property type="project" value="UniProtKB-UniRule"/>
</dbReference>
<dbReference type="SUPFAM" id="SSF160369">
    <property type="entry name" value="Ribosomal protein L10-like"/>
    <property type="match status" value="1"/>
</dbReference>
<evidence type="ECO:0000256" key="6">
    <source>
        <dbReference type="SAM" id="MobiDB-lite"/>
    </source>
</evidence>
<gene>
    <name evidence="5" type="primary">rplJ</name>
    <name evidence="7" type="ORF">E6H04_04415</name>
</gene>